<evidence type="ECO:0000259" key="1">
    <source>
        <dbReference type="Pfam" id="PF11961"/>
    </source>
</evidence>
<dbReference type="PANTHER" id="PTHR31730:SF2">
    <property type="entry name" value="PROTEIN PSK SIMULATOR 3"/>
    <property type="match status" value="1"/>
</dbReference>
<dbReference type="InterPro" id="IPR021864">
    <property type="entry name" value="DUF3475"/>
</dbReference>
<reference evidence="2" key="1">
    <citation type="submission" date="2023-05" db="EMBL/GenBank/DDBJ databases">
        <title>Genome and transcriptome analyses reveal genes involved in the formation of fine ridges on petal epidermal cells in Hibiscus trionum.</title>
        <authorList>
            <person name="Koshimizu S."/>
            <person name="Masuda S."/>
            <person name="Ishii T."/>
            <person name="Shirasu K."/>
            <person name="Hoshino A."/>
            <person name="Arita M."/>
        </authorList>
    </citation>
    <scope>NUCLEOTIDE SEQUENCE</scope>
    <source>
        <strain evidence="2">Hamamatsu line</strain>
    </source>
</reference>
<name>A0A9W7MCR0_HIBTR</name>
<gene>
    <name evidence="2" type="ORF">HRI_003023800</name>
</gene>
<proteinExistence type="predicted"/>
<sequence>MGWICSRSGVKDDGVGNGYDGGNLNHYQSKDIPVNVLMNPPQVREIMEKRIEESVADFYDGIPRFTRDMSQKSRSVRSTQAAVAKVSEVSSCLGKAGSVGLGKAVEVLDTLRSSMTSLNRNSEFTSGVATKGNELSILAFEVANTIVNGSNLMQSLSRKNIRHLKEVVLPTNGVQNLISKDMDELLRIVAADKREELKLFSGEVIRFGNRSKDQLN</sequence>
<dbReference type="EMBL" id="BSYR01000025">
    <property type="protein sequence ID" value="GMI93545.1"/>
    <property type="molecule type" value="Genomic_DNA"/>
</dbReference>
<dbReference type="OrthoDB" id="2020544at2759"/>
<comment type="caution">
    <text evidence="2">The sequence shown here is derived from an EMBL/GenBank/DDBJ whole genome shotgun (WGS) entry which is preliminary data.</text>
</comment>
<keyword evidence="3" id="KW-1185">Reference proteome</keyword>
<accession>A0A9W7MCR0</accession>
<dbReference type="AlphaFoldDB" id="A0A9W7MCR0"/>
<feature type="domain" description="DUF3475" evidence="1">
    <location>
        <begin position="137"/>
        <end position="193"/>
    </location>
</feature>
<dbReference type="InterPro" id="IPR045021">
    <property type="entry name" value="PSI1/2/3"/>
</dbReference>
<dbReference type="PANTHER" id="PTHR31730">
    <property type="entry name" value="OS01G0873900 PROTEIN"/>
    <property type="match status" value="1"/>
</dbReference>
<dbReference type="GO" id="GO:0045927">
    <property type="term" value="P:positive regulation of growth"/>
    <property type="evidence" value="ECO:0007669"/>
    <property type="project" value="InterPro"/>
</dbReference>
<evidence type="ECO:0000313" key="3">
    <source>
        <dbReference type="Proteomes" id="UP001165190"/>
    </source>
</evidence>
<organism evidence="2 3">
    <name type="scientific">Hibiscus trionum</name>
    <name type="common">Flower of an hour</name>
    <dbReference type="NCBI Taxonomy" id="183268"/>
    <lineage>
        <taxon>Eukaryota</taxon>
        <taxon>Viridiplantae</taxon>
        <taxon>Streptophyta</taxon>
        <taxon>Embryophyta</taxon>
        <taxon>Tracheophyta</taxon>
        <taxon>Spermatophyta</taxon>
        <taxon>Magnoliopsida</taxon>
        <taxon>eudicotyledons</taxon>
        <taxon>Gunneridae</taxon>
        <taxon>Pentapetalae</taxon>
        <taxon>rosids</taxon>
        <taxon>malvids</taxon>
        <taxon>Malvales</taxon>
        <taxon>Malvaceae</taxon>
        <taxon>Malvoideae</taxon>
        <taxon>Hibiscus</taxon>
    </lineage>
</organism>
<dbReference type="Pfam" id="PF11961">
    <property type="entry name" value="DUF3475"/>
    <property type="match status" value="1"/>
</dbReference>
<protein>
    <submittedName>
        <fullName evidence="2">PSK SIMULATOR 1</fullName>
    </submittedName>
</protein>
<dbReference type="Proteomes" id="UP001165190">
    <property type="component" value="Unassembled WGS sequence"/>
</dbReference>
<evidence type="ECO:0000313" key="2">
    <source>
        <dbReference type="EMBL" id="GMI93545.1"/>
    </source>
</evidence>